<dbReference type="GO" id="GO:0008270">
    <property type="term" value="F:zinc ion binding"/>
    <property type="evidence" value="ECO:0007669"/>
    <property type="project" value="UniProtKB-KW"/>
</dbReference>
<dbReference type="GO" id="GO:0003676">
    <property type="term" value="F:nucleic acid binding"/>
    <property type="evidence" value="ECO:0007669"/>
    <property type="project" value="InterPro"/>
</dbReference>
<accession>A0A7L2NZQ0</accession>
<dbReference type="Gene3D" id="4.10.60.10">
    <property type="entry name" value="Zinc finger, CCHC-type"/>
    <property type="match status" value="1"/>
</dbReference>
<evidence type="ECO:0000256" key="1">
    <source>
        <dbReference type="ARBA" id="ARBA00022707"/>
    </source>
</evidence>
<keyword evidence="1" id="KW-0449">Lipoprotein</keyword>
<comment type="caution">
    <text evidence="4">The sequence shown here is derived from an EMBL/GenBank/DDBJ whole genome shotgun (WGS) entry which is preliminary data.</text>
</comment>
<organism evidence="4 5">
    <name type="scientific">Pycnonotus jocosus</name>
    <name type="common">Red-whiskered bulbul</name>
    <name type="synonym">Lanius jocosus</name>
    <dbReference type="NCBI Taxonomy" id="182897"/>
    <lineage>
        <taxon>Eukaryota</taxon>
        <taxon>Metazoa</taxon>
        <taxon>Chordata</taxon>
        <taxon>Craniata</taxon>
        <taxon>Vertebrata</taxon>
        <taxon>Euteleostomi</taxon>
        <taxon>Archelosauria</taxon>
        <taxon>Archosauria</taxon>
        <taxon>Dinosauria</taxon>
        <taxon>Saurischia</taxon>
        <taxon>Theropoda</taxon>
        <taxon>Coelurosauria</taxon>
        <taxon>Aves</taxon>
        <taxon>Neognathae</taxon>
        <taxon>Neoaves</taxon>
        <taxon>Telluraves</taxon>
        <taxon>Australaves</taxon>
        <taxon>Passeriformes</taxon>
        <taxon>Sylvioidea</taxon>
        <taxon>Pycnonotidae</taxon>
        <taxon>Pycnonotus</taxon>
    </lineage>
</organism>
<proteinExistence type="predicted"/>
<dbReference type="InterPro" id="IPR036875">
    <property type="entry name" value="Znf_CCHC_sf"/>
</dbReference>
<dbReference type="PROSITE" id="PS50158">
    <property type="entry name" value="ZF_CCHC"/>
    <property type="match status" value="1"/>
</dbReference>
<feature type="domain" description="CCHC-type" evidence="3">
    <location>
        <begin position="56"/>
        <end position="69"/>
    </location>
</feature>
<dbReference type="EMBL" id="VWYP01016032">
    <property type="protein sequence ID" value="NXR76972.1"/>
    <property type="molecule type" value="Genomic_DNA"/>
</dbReference>
<dbReference type="InterPro" id="IPR050195">
    <property type="entry name" value="Primate_lentivir_Gag_pol-like"/>
</dbReference>
<dbReference type="PANTHER" id="PTHR40389">
    <property type="entry name" value="ENDOGENOUS RETROVIRUS GROUP K MEMBER 24 GAG POLYPROTEIN-RELATED"/>
    <property type="match status" value="1"/>
</dbReference>
<keyword evidence="5" id="KW-1185">Reference proteome</keyword>
<evidence type="ECO:0000256" key="2">
    <source>
        <dbReference type="PROSITE-ProRule" id="PRU00047"/>
    </source>
</evidence>
<evidence type="ECO:0000313" key="4">
    <source>
        <dbReference type="EMBL" id="NXR76972.1"/>
    </source>
</evidence>
<dbReference type="OrthoDB" id="9386882at2759"/>
<dbReference type="Proteomes" id="UP000535705">
    <property type="component" value="Unassembled WGS sequence"/>
</dbReference>
<keyword evidence="2" id="KW-0863">Zinc-finger</keyword>
<evidence type="ECO:0000259" key="3">
    <source>
        <dbReference type="PROSITE" id="PS50158"/>
    </source>
</evidence>
<feature type="non-terminal residue" evidence="4">
    <location>
        <position position="100"/>
    </location>
</feature>
<keyword evidence="1" id="KW-0519">Myristate</keyword>
<gene>
    <name evidence="4" type="primary">Ervk9_2</name>
    <name evidence="4" type="ORF">PYCJOC_R15159</name>
</gene>
<dbReference type="AlphaFoldDB" id="A0A7L2NZQ0"/>
<dbReference type="PANTHER" id="PTHR40389:SF2">
    <property type="entry name" value="ENDOGENOUS RETROVIRUS GROUP K MEMBER 24 GAG POLYPROTEIN-RELATED"/>
    <property type="match status" value="1"/>
</dbReference>
<name>A0A7L2NZQ0_PYCJO</name>
<keyword evidence="2" id="KW-0862">Zinc</keyword>
<dbReference type="SUPFAM" id="SSF57756">
    <property type="entry name" value="Retrovirus zinc finger-like domains"/>
    <property type="match status" value="1"/>
</dbReference>
<evidence type="ECO:0000313" key="5">
    <source>
        <dbReference type="Proteomes" id="UP000535705"/>
    </source>
</evidence>
<keyword evidence="2" id="KW-0479">Metal-binding</keyword>
<feature type="non-terminal residue" evidence="4">
    <location>
        <position position="1"/>
    </location>
</feature>
<reference evidence="4 5" key="1">
    <citation type="submission" date="2019-09" db="EMBL/GenBank/DDBJ databases">
        <title>Bird 10,000 Genomes (B10K) Project - Family phase.</title>
        <authorList>
            <person name="Zhang G."/>
        </authorList>
    </citation>
    <scope>NUCLEOTIDE SEQUENCE [LARGE SCALE GENOMIC DNA]</scope>
    <source>
        <strain evidence="4">B10K-DU-002-42</strain>
        <tissue evidence="4">Muscle</tissue>
    </source>
</reference>
<dbReference type="InterPro" id="IPR001878">
    <property type="entry name" value="Znf_CCHC"/>
</dbReference>
<sequence>ANEDCKKLPKSLPNQNPILVEMTEVFNCIGTVEYKYEATAAAFAALKGPSGISGVCFGCGKPVHLKKDCFAQKGVKSKGPDVCPWCHKGRHFTNQCCSKY</sequence>
<protein>
    <submittedName>
        <fullName evidence="4">POK9 protein</fullName>
    </submittedName>
</protein>